<dbReference type="SUPFAM" id="SSF69572">
    <property type="entry name" value="Activating enzymes of the ubiquitin-like proteins"/>
    <property type="match status" value="1"/>
</dbReference>
<dbReference type="InterPro" id="IPR028077">
    <property type="entry name" value="UAE_UbL_dom"/>
</dbReference>
<protein>
    <submittedName>
        <fullName evidence="9">ThiF family/Ubiquitin/SUMO-activating enzyme ubiquitin-like domain containing protein</fullName>
    </submittedName>
</protein>
<evidence type="ECO:0000256" key="1">
    <source>
        <dbReference type="ARBA" id="ARBA00022598"/>
    </source>
</evidence>
<reference evidence="9 10" key="1">
    <citation type="submission" date="2024-02" db="EMBL/GenBank/DDBJ databases">
        <title>FIRST GENOME SEQUENCES OF Leishmania (Viannia) shawi, Leishmania (Viannia) lindenbergi AND Leishmania (Viannia) utingensis.</title>
        <authorList>
            <person name="Resadore F."/>
            <person name="Custodio M.G.F."/>
            <person name="Boite M.C."/>
            <person name="Cupolillo E."/>
            <person name="Ferreira G.E.M."/>
        </authorList>
    </citation>
    <scope>NUCLEOTIDE SEQUENCE [LARGE SCALE GENOMIC DNA]</scope>
    <source>
        <strain evidence="9 10">MHOM/BR/1966/M15733</strain>
    </source>
</reference>
<feature type="compositionally biased region" description="Low complexity" evidence="6">
    <location>
        <begin position="482"/>
        <end position="496"/>
    </location>
</feature>
<dbReference type="Pfam" id="PF00899">
    <property type="entry name" value="ThiF"/>
    <property type="match status" value="1"/>
</dbReference>
<dbReference type="InterPro" id="IPR042063">
    <property type="entry name" value="Ubi_acti_E1_SCCH"/>
</dbReference>
<dbReference type="Gene3D" id="3.10.290.20">
    <property type="entry name" value="Ubiquitin-like 2 activating enzyme e1b. Chain: B, domain 3"/>
    <property type="match status" value="1"/>
</dbReference>
<dbReference type="FunFam" id="3.40.50.720:FF:000669">
    <property type="entry name" value="SUMO-activating enzyme subunit"/>
    <property type="match status" value="1"/>
</dbReference>
<dbReference type="FunFam" id="3.50.50.80:FF:000002">
    <property type="entry name" value="SUMO-activating enzyme subunit 2"/>
    <property type="match status" value="1"/>
</dbReference>
<comment type="pathway">
    <text evidence="5">Protein modification.</text>
</comment>
<name>A0AAW3ARU5_9TRYP</name>
<evidence type="ECO:0000259" key="8">
    <source>
        <dbReference type="Pfam" id="PF14732"/>
    </source>
</evidence>
<evidence type="ECO:0000256" key="2">
    <source>
        <dbReference type="ARBA" id="ARBA00022741"/>
    </source>
</evidence>
<feature type="compositionally biased region" description="Polar residues" evidence="6">
    <location>
        <begin position="1049"/>
        <end position="1068"/>
    </location>
</feature>
<keyword evidence="3" id="KW-0833">Ubl conjugation pathway</keyword>
<dbReference type="Gene3D" id="3.40.50.720">
    <property type="entry name" value="NAD(P)-binding Rossmann-like Domain"/>
    <property type="match status" value="2"/>
</dbReference>
<dbReference type="Pfam" id="PF14732">
    <property type="entry name" value="UAE_UbL"/>
    <property type="match status" value="1"/>
</dbReference>
<comment type="caution">
    <text evidence="9">The sequence shown here is derived from an EMBL/GenBank/DDBJ whole genome shotgun (WGS) entry which is preliminary data.</text>
</comment>
<feature type="domain" description="THIF-type NAD/FAD binding fold" evidence="7">
    <location>
        <begin position="263"/>
        <end position="713"/>
    </location>
</feature>
<dbReference type="InterPro" id="IPR035985">
    <property type="entry name" value="Ubiquitin-activating_enz"/>
</dbReference>
<evidence type="ECO:0000259" key="7">
    <source>
        <dbReference type="Pfam" id="PF00899"/>
    </source>
</evidence>
<dbReference type="GO" id="GO:0005524">
    <property type="term" value="F:ATP binding"/>
    <property type="evidence" value="ECO:0007669"/>
    <property type="project" value="UniProtKB-KW"/>
</dbReference>
<dbReference type="EMBL" id="JBAMZK010000009">
    <property type="protein sequence ID" value="KAL0511878.1"/>
    <property type="molecule type" value="Genomic_DNA"/>
</dbReference>
<keyword evidence="1" id="KW-0436">Ligase</keyword>
<dbReference type="GO" id="GO:0019948">
    <property type="term" value="F:SUMO activating enzyme activity"/>
    <property type="evidence" value="ECO:0007669"/>
    <property type="project" value="TreeGrafter"/>
</dbReference>
<feature type="domain" description="Ubiquitin/SUMO-activating enzyme ubiquitin-like" evidence="8">
    <location>
        <begin position="870"/>
        <end position="958"/>
    </location>
</feature>
<keyword evidence="2" id="KW-0547">Nucleotide-binding</keyword>
<dbReference type="Proteomes" id="UP001500131">
    <property type="component" value="Unassembled WGS sequence"/>
</dbReference>
<feature type="region of interest" description="Disordered" evidence="6">
    <location>
        <begin position="721"/>
        <end position="747"/>
    </location>
</feature>
<feature type="compositionally biased region" description="Low complexity" evidence="6">
    <location>
        <begin position="735"/>
        <end position="747"/>
    </location>
</feature>
<feature type="region of interest" description="Disordered" evidence="6">
    <location>
        <begin position="482"/>
        <end position="512"/>
    </location>
</feature>
<dbReference type="InterPro" id="IPR045886">
    <property type="entry name" value="ThiF/MoeB/HesA"/>
</dbReference>
<dbReference type="GO" id="GO:0005737">
    <property type="term" value="C:cytoplasm"/>
    <property type="evidence" value="ECO:0007669"/>
    <property type="project" value="TreeGrafter"/>
</dbReference>
<gene>
    <name evidence="9" type="ORF">Q4I31_001390</name>
</gene>
<dbReference type="InterPro" id="IPR000594">
    <property type="entry name" value="ThiF_NAD_FAD-bd"/>
</dbReference>
<evidence type="ECO:0000313" key="10">
    <source>
        <dbReference type="Proteomes" id="UP001500131"/>
    </source>
</evidence>
<sequence length="1068" mass="111638">MMGDGSSGVAVDVQIGHVVIPCASAAIAAPSAVALPLAEPAHKRARVDTVTTLSNPSTQTNVVIAAAWSEEHIAEALRRYAVASLTVTSGEVAEGGSPLPSSTATAAAAVLKTVNESASSWVAAWPAVRLSPTRASMADGDSEATKSTSAGWSAVSFSFVPGVLVPSPLATTKEGHASVSEVTVPDAAPAVDATTLRVLAAISLPRALCVPYRGTAMEAVADSCSGCVSAVLTERIQIRASTATPASRLASFPCMDSVLPAELLARPIFLVGAGGIGCEVLKVLVLRGFTQIHLIDLDTIDATNLNRQFLFQVSDVGQSKAITARRVVLDWFAATNVPSPDHTGALRGRRTPPCIVAYHDSVKADRYGDAFYRQFAVVLGALDNVSARQHVNRMCMRNNVPLIESGTMGYNGQVQPMLKDVYECYDCRPKPPDTKTFAVCTIHARPTTMVHCVHYAKELYETLFGSSPSDTDGKEAGALTSTRATAATDTASAKSSQEVKEQQGAAAPSDGGELSYLRTMVSDWRCRVATVPSGLTGASMLGHSDGGDVDSGSASSAAALAVKLLRLLFVANIEALLSLKSFWPGKSPEPLSRHDIDCVAAAYMTPSATVQPSPPPPPSGDHVLSVQACMELFLSSVVQCLARPSGLAFRKEDDAAVRFVSATANMRAHVFHIAKKSLEDVRSIAGSIVPAIATTNAIIAGAVVHELISLLRSSFLPESMTAAHPPQLSPTKVTGGSASASTQASPGAHVVYARKAPQLRRRRVPHPLGQQRIAPALFMEYAGGDAPSTNDGTSTSVAHYAPPQVALTLVGTEQSSAHIRLSDGAAEGGGRKGRSEAVMDHYLVHSTVPNPPNRLHCLVCQDVQPEVRVSLNLRTATLGQFVHLVLEDALGLVAPSVSYGPTMLYEDEDYEALAEHMLADVLQLSPAEAEWVTHQHQCYTITADSPNKNVPWSVVLTHGVKGEAAAAPSSSTMVFEVSGLEQAEAAEQRALARLAAQQVQEESSCAKNAEESHGGPSGATGLTSSAVATTAPAVVSVLVLDDDEVQDVTPASSGVSNLATGESVTVLD</sequence>
<evidence type="ECO:0000256" key="5">
    <source>
        <dbReference type="ARBA" id="ARBA00043952"/>
    </source>
</evidence>
<dbReference type="PANTHER" id="PTHR10953">
    <property type="entry name" value="UBIQUITIN-ACTIVATING ENZYME E1"/>
    <property type="match status" value="1"/>
</dbReference>
<evidence type="ECO:0000313" key="9">
    <source>
        <dbReference type="EMBL" id="KAL0511878.1"/>
    </source>
</evidence>
<organism evidence="9 10">
    <name type="scientific">Leishmania lindenbergi</name>
    <dbReference type="NCBI Taxonomy" id="651832"/>
    <lineage>
        <taxon>Eukaryota</taxon>
        <taxon>Discoba</taxon>
        <taxon>Euglenozoa</taxon>
        <taxon>Kinetoplastea</taxon>
        <taxon>Metakinetoplastina</taxon>
        <taxon>Trypanosomatida</taxon>
        <taxon>Trypanosomatidae</taxon>
        <taxon>Leishmaniinae</taxon>
        <taxon>Leishmania</taxon>
    </lineage>
</organism>
<feature type="region of interest" description="Disordered" evidence="6">
    <location>
        <begin position="1003"/>
        <end position="1023"/>
    </location>
</feature>
<feature type="region of interest" description="Disordered" evidence="6">
    <location>
        <begin position="1048"/>
        <end position="1068"/>
    </location>
</feature>
<accession>A0AAW3ARU5</accession>
<dbReference type="AlphaFoldDB" id="A0AAW3ARU5"/>
<keyword evidence="10" id="KW-1185">Reference proteome</keyword>
<dbReference type="GO" id="GO:0031510">
    <property type="term" value="C:SUMO activating enzyme complex"/>
    <property type="evidence" value="ECO:0007669"/>
    <property type="project" value="TreeGrafter"/>
</dbReference>
<evidence type="ECO:0000256" key="4">
    <source>
        <dbReference type="ARBA" id="ARBA00022840"/>
    </source>
</evidence>
<dbReference type="GO" id="GO:0016925">
    <property type="term" value="P:protein sumoylation"/>
    <property type="evidence" value="ECO:0007669"/>
    <property type="project" value="TreeGrafter"/>
</dbReference>
<dbReference type="Gene3D" id="1.10.10.2660">
    <property type="entry name" value="Ubiquitin-activating enzyme E1, SCCH domain"/>
    <property type="match status" value="1"/>
</dbReference>
<evidence type="ECO:0000256" key="6">
    <source>
        <dbReference type="SAM" id="MobiDB-lite"/>
    </source>
</evidence>
<proteinExistence type="predicted"/>
<keyword evidence="4" id="KW-0067">ATP-binding</keyword>
<evidence type="ECO:0000256" key="3">
    <source>
        <dbReference type="ARBA" id="ARBA00022786"/>
    </source>
</evidence>
<dbReference type="PANTHER" id="PTHR10953:SF5">
    <property type="entry name" value="SUMO-ACTIVATING ENZYME SUBUNIT 2"/>
    <property type="match status" value="1"/>
</dbReference>